<feature type="domain" description="DUF7918" evidence="2">
    <location>
        <begin position="9"/>
        <end position="226"/>
    </location>
</feature>
<sequence>MVAIDLLPGIDISIKVAGQALTEHEDHDEEQPDRTATRYIEAVSGQVFEIHITAQKGFRSGGDALSFYIHVDGSKPIDAPLVRNTACIIGTHTHTSQGSRQNAREVKRYRFATLGTASEGQTFADDASKLKDLGSIIITVHQMRLTGATVAAIGSKDLPTVGVVSEKALKGQALSHSVDFTAPVPCKTAEYFTAEPVRGLPNPYATIVFRYRSLETLKSMLIIPRTPTPPPLEERDYDTVNREEFRQLKALKEQKGGADVKIKRERTDENPRPRKVARPTRNSTQLELDDDGGVRESSTPSVVPREIIELD</sequence>
<feature type="region of interest" description="Disordered" evidence="1">
    <location>
        <begin position="253"/>
        <end position="311"/>
    </location>
</feature>
<dbReference type="OrthoDB" id="3364132at2759"/>
<dbReference type="Proteomes" id="UP000309340">
    <property type="component" value="Unassembled WGS sequence"/>
</dbReference>
<dbReference type="Pfam" id="PF25534">
    <property type="entry name" value="DUF7918"/>
    <property type="match status" value="1"/>
</dbReference>
<keyword evidence="4" id="KW-1185">Reference proteome</keyword>
<dbReference type="PANTHER" id="PTHR36223">
    <property type="entry name" value="BETA-LACTAMASE-TYPE TRANSPEPTIDASE FOLD DOMAIN CONTAINING PROTEIN"/>
    <property type="match status" value="1"/>
</dbReference>
<dbReference type="AlphaFoldDB" id="A0A4U0WWD4"/>
<gene>
    <name evidence="3" type="ORF">B0A55_08372</name>
</gene>
<proteinExistence type="predicted"/>
<dbReference type="EMBL" id="NAJQ01000536">
    <property type="protein sequence ID" value="TKA68034.1"/>
    <property type="molecule type" value="Genomic_DNA"/>
</dbReference>
<dbReference type="STRING" id="329884.A0A4U0WWD4"/>
<evidence type="ECO:0000256" key="1">
    <source>
        <dbReference type="SAM" id="MobiDB-lite"/>
    </source>
</evidence>
<evidence type="ECO:0000313" key="3">
    <source>
        <dbReference type="EMBL" id="TKA68034.1"/>
    </source>
</evidence>
<comment type="caution">
    <text evidence="3">The sequence shown here is derived from an EMBL/GenBank/DDBJ whole genome shotgun (WGS) entry which is preliminary data.</text>
</comment>
<evidence type="ECO:0000259" key="2">
    <source>
        <dbReference type="Pfam" id="PF25534"/>
    </source>
</evidence>
<protein>
    <recommendedName>
        <fullName evidence="2">DUF7918 domain-containing protein</fullName>
    </recommendedName>
</protein>
<name>A0A4U0WWD4_9PEZI</name>
<dbReference type="PANTHER" id="PTHR36223:SF1">
    <property type="entry name" value="TRANSCRIPTION ELONGATION FACTOR EAF N-TERMINAL DOMAIN-CONTAINING PROTEIN"/>
    <property type="match status" value="1"/>
</dbReference>
<accession>A0A4U0WWD4</accession>
<dbReference type="InterPro" id="IPR057678">
    <property type="entry name" value="DUF7918"/>
</dbReference>
<reference evidence="3 4" key="1">
    <citation type="submission" date="2017-03" db="EMBL/GenBank/DDBJ databases">
        <title>Genomes of endolithic fungi from Antarctica.</title>
        <authorList>
            <person name="Coleine C."/>
            <person name="Masonjones S."/>
            <person name="Stajich J.E."/>
        </authorList>
    </citation>
    <scope>NUCLEOTIDE SEQUENCE [LARGE SCALE GENOMIC DNA]</scope>
    <source>
        <strain evidence="3 4">CCFEE 5184</strain>
    </source>
</reference>
<organism evidence="3 4">
    <name type="scientific">Friedmanniomyces simplex</name>
    <dbReference type="NCBI Taxonomy" id="329884"/>
    <lineage>
        <taxon>Eukaryota</taxon>
        <taxon>Fungi</taxon>
        <taxon>Dikarya</taxon>
        <taxon>Ascomycota</taxon>
        <taxon>Pezizomycotina</taxon>
        <taxon>Dothideomycetes</taxon>
        <taxon>Dothideomycetidae</taxon>
        <taxon>Mycosphaerellales</taxon>
        <taxon>Teratosphaeriaceae</taxon>
        <taxon>Friedmanniomyces</taxon>
    </lineage>
</organism>
<feature type="compositionally biased region" description="Basic and acidic residues" evidence="1">
    <location>
        <begin position="253"/>
        <end position="272"/>
    </location>
</feature>
<evidence type="ECO:0000313" key="4">
    <source>
        <dbReference type="Proteomes" id="UP000309340"/>
    </source>
</evidence>